<dbReference type="EMBL" id="CP007141">
    <property type="protein sequence ID" value="AJC74734.1"/>
    <property type="molecule type" value="Genomic_DNA"/>
</dbReference>
<reference evidence="5 6" key="1">
    <citation type="submission" date="2014-01" db="EMBL/GenBank/DDBJ databases">
        <title>Genome sequencing of Thermotog hypogea.</title>
        <authorList>
            <person name="Zhang X."/>
            <person name="Alvare G."/>
            <person name="Fristensky B."/>
            <person name="Chen L."/>
            <person name="Suen T."/>
            <person name="Chen Q."/>
            <person name="Ma K."/>
        </authorList>
    </citation>
    <scope>NUCLEOTIDE SEQUENCE [LARGE SCALE GENOMIC DNA]</scope>
    <source>
        <strain evidence="5 6">DSM 11164</strain>
    </source>
</reference>
<feature type="domain" description="HTH gntR-type" evidence="4">
    <location>
        <begin position="6"/>
        <end position="73"/>
    </location>
</feature>
<dbReference type="InterPro" id="IPR011711">
    <property type="entry name" value="GntR_C"/>
</dbReference>
<dbReference type="PANTHER" id="PTHR43537:SF24">
    <property type="entry name" value="GLUCONATE OPERON TRANSCRIPTIONAL REPRESSOR"/>
    <property type="match status" value="1"/>
</dbReference>
<dbReference type="InterPro" id="IPR000524">
    <property type="entry name" value="Tscrpt_reg_HTH_GntR"/>
</dbReference>
<proteinExistence type="predicted"/>
<dbReference type="GO" id="GO:0003700">
    <property type="term" value="F:DNA-binding transcription factor activity"/>
    <property type="evidence" value="ECO:0007669"/>
    <property type="project" value="InterPro"/>
</dbReference>
<keyword evidence="2" id="KW-0238">DNA-binding</keyword>
<dbReference type="Gene3D" id="1.20.120.530">
    <property type="entry name" value="GntR ligand-binding domain-like"/>
    <property type="match status" value="1"/>
</dbReference>
<keyword evidence="6" id="KW-1185">Reference proteome</keyword>
<dbReference type="Gene3D" id="1.10.10.10">
    <property type="entry name" value="Winged helix-like DNA-binding domain superfamily/Winged helix DNA-binding domain"/>
    <property type="match status" value="1"/>
</dbReference>
<name>A0A0X1KTY9_9THEM</name>
<dbReference type="PATRIC" id="fig|1123384.7.peg.999"/>
<dbReference type="RefSeq" id="WP_031504960.1">
    <property type="nucleotide sequence ID" value="NC_022795.1"/>
</dbReference>
<dbReference type="SUPFAM" id="SSF48008">
    <property type="entry name" value="GntR ligand-binding domain-like"/>
    <property type="match status" value="1"/>
</dbReference>
<protein>
    <recommendedName>
        <fullName evidence="4">HTH gntR-type domain-containing protein</fullName>
    </recommendedName>
</protein>
<dbReference type="InterPro" id="IPR036388">
    <property type="entry name" value="WH-like_DNA-bd_sf"/>
</dbReference>
<dbReference type="KEGG" id="phy:AJ81_05060"/>
<dbReference type="OrthoDB" id="362718at2"/>
<evidence type="ECO:0000256" key="3">
    <source>
        <dbReference type="ARBA" id="ARBA00023163"/>
    </source>
</evidence>
<dbReference type="PROSITE" id="PS50949">
    <property type="entry name" value="HTH_GNTR"/>
    <property type="match status" value="1"/>
</dbReference>
<evidence type="ECO:0000313" key="6">
    <source>
        <dbReference type="Proteomes" id="UP000077469"/>
    </source>
</evidence>
<dbReference type="CDD" id="cd07377">
    <property type="entry name" value="WHTH_GntR"/>
    <property type="match status" value="1"/>
</dbReference>
<dbReference type="InterPro" id="IPR008920">
    <property type="entry name" value="TF_FadR/GntR_C"/>
</dbReference>
<evidence type="ECO:0000259" key="4">
    <source>
        <dbReference type="PROSITE" id="PS50949"/>
    </source>
</evidence>
<gene>
    <name evidence="5" type="ORF">AJ81_05060</name>
</gene>
<evidence type="ECO:0000313" key="5">
    <source>
        <dbReference type="EMBL" id="AJC74734.1"/>
    </source>
</evidence>
<keyword evidence="1" id="KW-0805">Transcription regulation</keyword>
<dbReference type="STRING" id="1123384.AJ81_05060"/>
<accession>A0A0X1KTY9</accession>
<keyword evidence="3" id="KW-0804">Transcription</keyword>
<dbReference type="SUPFAM" id="SSF46785">
    <property type="entry name" value="Winged helix' DNA-binding domain"/>
    <property type="match status" value="1"/>
</dbReference>
<organism evidence="5 6">
    <name type="scientific">Pseudothermotoga hypogea DSM 11164 = NBRC 106472</name>
    <dbReference type="NCBI Taxonomy" id="1123384"/>
    <lineage>
        <taxon>Bacteria</taxon>
        <taxon>Thermotogati</taxon>
        <taxon>Thermotogota</taxon>
        <taxon>Thermotogae</taxon>
        <taxon>Thermotogales</taxon>
        <taxon>Thermotogaceae</taxon>
        <taxon>Pseudothermotoga</taxon>
    </lineage>
</organism>
<dbReference type="PANTHER" id="PTHR43537">
    <property type="entry name" value="TRANSCRIPTIONAL REGULATOR, GNTR FAMILY"/>
    <property type="match status" value="1"/>
</dbReference>
<dbReference type="GO" id="GO:0003677">
    <property type="term" value="F:DNA binding"/>
    <property type="evidence" value="ECO:0007669"/>
    <property type="project" value="UniProtKB-KW"/>
</dbReference>
<dbReference type="AlphaFoldDB" id="A0A0X1KTY9"/>
<dbReference type="InterPro" id="IPR036390">
    <property type="entry name" value="WH_DNA-bd_sf"/>
</dbReference>
<sequence>MRRDLGDLKEKIYNDLREKILNEEIKPGEWIVERKLTEIYRVSRTPIREVLRMLMEDGLVELNGKKGYTVRKLTLEDFVEIYTAREAIEGAAARLACRNRDPEMLQKLQQLKQKLELVDIDNDPAKGVALGRQLHDLLIEYSGNKILKRFYEKLRLLTNMTRNITKRSVEIEKKSREEHVKIIEAILDGDEAKVEELMRNHLRRTLTSVIESYYSLIMKRAQT</sequence>
<dbReference type="SMART" id="SM00895">
    <property type="entry name" value="FCD"/>
    <property type="match status" value="1"/>
</dbReference>
<dbReference type="Pfam" id="PF07729">
    <property type="entry name" value="FCD"/>
    <property type="match status" value="1"/>
</dbReference>
<evidence type="ECO:0000256" key="2">
    <source>
        <dbReference type="ARBA" id="ARBA00023125"/>
    </source>
</evidence>
<evidence type="ECO:0000256" key="1">
    <source>
        <dbReference type="ARBA" id="ARBA00023015"/>
    </source>
</evidence>
<dbReference type="Pfam" id="PF00392">
    <property type="entry name" value="GntR"/>
    <property type="match status" value="1"/>
</dbReference>
<dbReference type="SMART" id="SM00345">
    <property type="entry name" value="HTH_GNTR"/>
    <property type="match status" value="1"/>
</dbReference>
<dbReference type="Proteomes" id="UP000077469">
    <property type="component" value="Chromosome"/>
</dbReference>
<dbReference type="PaxDb" id="1123384-AJ81_05060"/>